<name>Q0Q016_ANTMY</name>
<dbReference type="CDD" id="cd00104">
    <property type="entry name" value="KAZAL_FS"/>
    <property type="match status" value="1"/>
</dbReference>
<comment type="subcellular location">
    <subcellularLocation>
        <location evidence="1">Secreted</location>
    </subcellularLocation>
</comment>
<dbReference type="GO" id="GO:0004867">
    <property type="term" value="F:serine-type endopeptidase inhibitor activity"/>
    <property type="evidence" value="ECO:0007669"/>
    <property type="project" value="InterPro"/>
</dbReference>
<keyword evidence="4" id="KW-0732">Signal</keyword>
<evidence type="ECO:0000256" key="1">
    <source>
        <dbReference type="ARBA" id="ARBA00004613"/>
    </source>
</evidence>
<dbReference type="InterPro" id="IPR039932">
    <property type="entry name" value="Spink4-like"/>
</dbReference>
<feature type="signal peptide" evidence="4">
    <location>
        <begin position="1"/>
        <end position="19"/>
    </location>
</feature>
<dbReference type="SUPFAM" id="SSF100895">
    <property type="entry name" value="Kazal-type serine protease inhibitors"/>
    <property type="match status" value="1"/>
</dbReference>
<dbReference type="Pfam" id="PF07648">
    <property type="entry name" value="Kazal_2"/>
    <property type="match status" value="1"/>
</dbReference>
<evidence type="ECO:0000313" key="6">
    <source>
        <dbReference type="EMBL" id="ABG72718.1"/>
    </source>
</evidence>
<organism evidence="6">
    <name type="scientific">Antheraea mylitta</name>
    <name type="common">Tasar silkworm</name>
    <dbReference type="NCBI Taxonomy" id="34739"/>
    <lineage>
        <taxon>Eukaryota</taxon>
        <taxon>Metazoa</taxon>
        <taxon>Ecdysozoa</taxon>
        <taxon>Arthropoda</taxon>
        <taxon>Hexapoda</taxon>
        <taxon>Insecta</taxon>
        <taxon>Pterygota</taxon>
        <taxon>Neoptera</taxon>
        <taxon>Endopterygota</taxon>
        <taxon>Lepidoptera</taxon>
        <taxon>Glossata</taxon>
        <taxon>Ditrysia</taxon>
        <taxon>Bombycoidea</taxon>
        <taxon>Saturniidae</taxon>
        <taxon>Saturniinae</taxon>
        <taxon>Saturniini</taxon>
        <taxon>Antheraea</taxon>
    </lineage>
</organism>
<reference evidence="6" key="1">
    <citation type="journal article" date="2006" name="BMC Genomics">
        <title>Analysis of bacteria-challenged wild silkmoth, Antheraea mylitta (lepidoptera) transcriptome reveals potential immune genes.</title>
        <authorList>
            <person name="Gandhe A.S."/>
            <person name="Arunkumar K.P."/>
            <person name="John S.H."/>
            <person name="Nagaraju J."/>
        </authorList>
    </citation>
    <scope>NUCLEOTIDE SEQUENCE</scope>
</reference>
<dbReference type="GO" id="GO:0005576">
    <property type="term" value="C:extracellular region"/>
    <property type="evidence" value="ECO:0007669"/>
    <property type="project" value="UniProtKB-SubCell"/>
</dbReference>
<evidence type="ECO:0000256" key="4">
    <source>
        <dbReference type="SAM" id="SignalP"/>
    </source>
</evidence>
<feature type="chain" id="PRO_5004175743" evidence="4">
    <location>
        <begin position="20"/>
        <end position="99"/>
    </location>
</feature>
<dbReference type="PANTHER" id="PTHR21179:SF0">
    <property type="entry name" value="SERINE PROTEASE INHIBITOR KAZAL-TYPE 4"/>
    <property type="match status" value="1"/>
</dbReference>
<dbReference type="PROSITE" id="PS51465">
    <property type="entry name" value="KAZAL_2"/>
    <property type="match status" value="1"/>
</dbReference>
<dbReference type="SMART" id="SM00280">
    <property type="entry name" value="KAZAL"/>
    <property type="match status" value="1"/>
</dbReference>
<feature type="domain" description="Kazal-like" evidence="5">
    <location>
        <begin position="42"/>
        <end position="95"/>
    </location>
</feature>
<evidence type="ECO:0000259" key="5">
    <source>
        <dbReference type="PROSITE" id="PS51465"/>
    </source>
</evidence>
<evidence type="ECO:0000256" key="2">
    <source>
        <dbReference type="ARBA" id="ARBA00022525"/>
    </source>
</evidence>
<sequence length="99" mass="10784">MDKLCLFFIFGIIVGQTVCMSVRNKRQADNILNSSNNNGTTTSSLDECKRSCPVTPEYNPVCGTNNETFSNPGRLICAQACGENVKLARRAPCPPAQNK</sequence>
<protein>
    <submittedName>
        <fullName evidence="6">Protease inhibitor-like protein</fullName>
    </submittedName>
</protein>
<keyword evidence="2" id="KW-0964">Secreted</keyword>
<dbReference type="InterPro" id="IPR002350">
    <property type="entry name" value="Kazal_dom"/>
</dbReference>
<proteinExistence type="evidence at transcript level"/>
<dbReference type="EMBL" id="DQ666515">
    <property type="protein sequence ID" value="ABG72718.1"/>
    <property type="molecule type" value="mRNA"/>
</dbReference>
<dbReference type="InterPro" id="IPR036058">
    <property type="entry name" value="Kazal_dom_sf"/>
</dbReference>
<accession>Q0Q016</accession>
<dbReference type="PANTHER" id="PTHR21179">
    <property type="entry name" value="SERINE-TYPE ENDOPEPTIDASE INHIBITOR"/>
    <property type="match status" value="1"/>
</dbReference>
<evidence type="ECO:0000256" key="3">
    <source>
        <dbReference type="ARBA" id="ARBA00023157"/>
    </source>
</evidence>
<keyword evidence="3" id="KW-1015">Disulfide bond</keyword>
<dbReference type="AlphaFoldDB" id="Q0Q016"/>
<dbReference type="Gene3D" id="3.30.60.30">
    <property type="match status" value="1"/>
</dbReference>